<dbReference type="SMART" id="SM00487">
    <property type="entry name" value="DEXDc"/>
    <property type="match status" value="1"/>
</dbReference>
<dbReference type="PANTHER" id="PTHR13710">
    <property type="entry name" value="DNA HELICASE RECQ FAMILY MEMBER"/>
    <property type="match status" value="1"/>
</dbReference>
<keyword evidence="7" id="KW-0238">DNA-binding</keyword>
<name>A0A7J8ZXF4_9ROSI</name>
<comment type="caution">
    <text evidence="14">The sequence shown here is derived from an EMBL/GenBank/DDBJ whole genome shotgun (WGS) entry which is preliminary data.</text>
</comment>
<evidence type="ECO:0000256" key="1">
    <source>
        <dbReference type="ARBA" id="ARBA00004123"/>
    </source>
</evidence>
<evidence type="ECO:0000259" key="13">
    <source>
        <dbReference type="PROSITE" id="PS51194"/>
    </source>
</evidence>
<evidence type="ECO:0000256" key="8">
    <source>
        <dbReference type="ARBA" id="ARBA00023235"/>
    </source>
</evidence>
<keyword evidence="8" id="KW-0413">Isomerase</keyword>
<dbReference type="InterPro" id="IPR027417">
    <property type="entry name" value="P-loop_NTPase"/>
</dbReference>
<gene>
    <name evidence="14" type="ORF">Golax_015308</name>
</gene>
<dbReference type="Pfam" id="PF00271">
    <property type="entry name" value="Helicase_C"/>
    <property type="match status" value="1"/>
</dbReference>
<evidence type="ECO:0000256" key="2">
    <source>
        <dbReference type="ARBA" id="ARBA00005446"/>
    </source>
</evidence>
<dbReference type="Gene3D" id="3.40.50.300">
    <property type="entry name" value="P-loop containing nucleotide triphosphate hydrolases"/>
    <property type="match status" value="2"/>
</dbReference>
<evidence type="ECO:0000313" key="15">
    <source>
        <dbReference type="Proteomes" id="UP000593574"/>
    </source>
</evidence>
<dbReference type="Pfam" id="PF16124">
    <property type="entry name" value="RecQ_Zn_bind"/>
    <property type="match status" value="1"/>
</dbReference>
<evidence type="ECO:0000259" key="12">
    <source>
        <dbReference type="PROSITE" id="PS51192"/>
    </source>
</evidence>
<reference evidence="14 15" key="1">
    <citation type="journal article" date="2019" name="Genome Biol. Evol.">
        <title>Insights into the evolution of the New World diploid cottons (Gossypium, subgenus Houzingenia) based on genome sequencing.</title>
        <authorList>
            <person name="Grover C.E."/>
            <person name="Arick M.A. 2nd"/>
            <person name="Thrash A."/>
            <person name="Conover J.L."/>
            <person name="Sanders W.S."/>
            <person name="Peterson D.G."/>
            <person name="Frelichowski J.E."/>
            <person name="Scheffler J.A."/>
            <person name="Scheffler B.E."/>
            <person name="Wendel J.F."/>
        </authorList>
    </citation>
    <scope>NUCLEOTIDE SEQUENCE [LARGE SCALE GENOMIC DNA]</scope>
    <source>
        <strain evidence="14">4</strain>
        <tissue evidence="14">Leaf</tissue>
    </source>
</reference>
<evidence type="ECO:0000256" key="6">
    <source>
        <dbReference type="ARBA" id="ARBA00022840"/>
    </source>
</evidence>
<dbReference type="PANTHER" id="PTHR13710:SF153">
    <property type="entry name" value="RECQ-LIKE DNA HELICASE BLM"/>
    <property type="match status" value="1"/>
</dbReference>
<dbReference type="PROSITE" id="PS51192">
    <property type="entry name" value="HELICASE_ATP_BIND_1"/>
    <property type="match status" value="1"/>
</dbReference>
<evidence type="ECO:0000256" key="5">
    <source>
        <dbReference type="ARBA" id="ARBA00022806"/>
    </source>
</evidence>
<dbReference type="Pfam" id="PF00270">
    <property type="entry name" value="DEAD"/>
    <property type="match status" value="1"/>
</dbReference>
<dbReference type="Proteomes" id="UP000593574">
    <property type="component" value="Unassembled WGS sequence"/>
</dbReference>
<dbReference type="InterPro" id="IPR014001">
    <property type="entry name" value="Helicase_ATP-bd"/>
</dbReference>
<dbReference type="GO" id="GO:0005694">
    <property type="term" value="C:chromosome"/>
    <property type="evidence" value="ECO:0007669"/>
    <property type="project" value="TreeGrafter"/>
</dbReference>
<comment type="catalytic activity">
    <reaction evidence="11">
        <text>ATP + H2O = ADP + phosphate + H(+)</text>
        <dbReference type="Rhea" id="RHEA:13065"/>
        <dbReference type="ChEBI" id="CHEBI:15377"/>
        <dbReference type="ChEBI" id="CHEBI:15378"/>
        <dbReference type="ChEBI" id="CHEBI:30616"/>
        <dbReference type="ChEBI" id="CHEBI:43474"/>
        <dbReference type="ChEBI" id="CHEBI:456216"/>
    </reaction>
</comment>
<comment type="catalytic activity">
    <reaction evidence="10 11">
        <text>Couples ATP hydrolysis with the unwinding of duplex DNA by translocating in the 3'-5' direction.</text>
        <dbReference type="EC" id="5.6.2.4"/>
    </reaction>
</comment>
<keyword evidence="15" id="KW-1185">Reference proteome</keyword>
<keyword evidence="5 11" id="KW-0347">Helicase</keyword>
<comment type="similarity">
    <text evidence="2 11">Belongs to the helicase family. RecQ subfamily.</text>
</comment>
<keyword evidence="9 11" id="KW-0539">Nucleus</keyword>
<dbReference type="InterPro" id="IPR032284">
    <property type="entry name" value="RecQ_Zn-bd"/>
</dbReference>
<dbReference type="GO" id="GO:0016787">
    <property type="term" value="F:hydrolase activity"/>
    <property type="evidence" value="ECO:0007669"/>
    <property type="project" value="UniProtKB-KW"/>
</dbReference>
<dbReference type="CDD" id="cd17920">
    <property type="entry name" value="DEXHc_RecQ"/>
    <property type="match status" value="1"/>
</dbReference>
<comment type="subcellular location">
    <subcellularLocation>
        <location evidence="1 11">Nucleus</location>
    </subcellularLocation>
</comment>
<dbReference type="NCBIfam" id="TIGR00614">
    <property type="entry name" value="recQ_fam"/>
    <property type="match status" value="1"/>
</dbReference>
<evidence type="ECO:0000256" key="9">
    <source>
        <dbReference type="ARBA" id="ARBA00023242"/>
    </source>
</evidence>
<evidence type="ECO:0000256" key="3">
    <source>
        <dbReference type="ARBA" id="ARBA00022741"/>
    </source>
</evidence>
<dbReference type="InterPro" id="IPR011545">
    <property type="entry name" value="DEAD/DEAH_box_helicase_dom"/>
</dbReference>
<keyword evidence="6 11" id="KW-0067">ATP-binding</keyword>
<evidence type="ECO:0000313" key="14">
    <source>
        <dbReference type="EMBL" id="MBA0716481.1"/>
    </source>
</evidence>
<dbReference type="GO" id="GO:0009378">
    <property type="term" value="F:four-way junction helicase activity"/>
    <property type="evidence" value="ECO:0007669"/>
    <property type="project" value="TreeGrafter"/>
</dbReference>
<dbReference type="PROSITE" id="PS51194">
    <property type="entry name" value="HELICASE_CTER"/>
    <property type="match status" value="1"/>
</dbReference>
<evidence type="ECO:0000256" key="4">
    <source>
        <dbReference type="ARBA" id="ARBA00022801"/>
    </source>
</evidence>
<dbReference type="GO" id="GO:0005524">
    <property type="term" value="F:ATP binding"/>
    <property type="evidence" value="ECO:0007669"/>
    <property type="project" value="UniProtKB-KW"/>
</dbReference>
<feature type="domain" description="Helicase C-terminal" evidence="13">
    <location>
        <begin position="419"/>
        <end position="569"/>
    </location>
</feature>
<dbReference type="InterPro" id="IPR001650">
    <property type="entry name" value="Helicase_C-like"/>
</dbReference>
<feature type="domain" description="Helicase ATP-binding" evidence="12">
    <location>
        <begin position="219"/>
        <end position="397"/>
    </location>
</feature>
<evidence type="ECO:0000256" key="10">
    <source>
        <dbReference type="ARBA" id="ARBA00034617"/>
    </source>
</evidence>
<dbReference type="CDD" id="cd18794">
    <property type="entry name" value="SF2_C_RecQ"/>
    <property type="match status" value="1"/>
</dbReference>
<keyword evidence="3 11" id="KW-0547">Nucleotide-binding</keyword>
<dbReference type="AlphaFoldDB" id="A0A7J8ZXF4"/>
<dbReference type="SMART" id="SM00490">
    <property type="entry name" value="HELICc"/>
    <property type="match status" value="1"/>
</dbReference>
<dbReference type="EC" id="5.6.2.4" evidence="11"/>
<dbReference type="GO" id="GO:0005737">
    <property type="term" value="C:cytoplasm"/>
    <property type="evidence" value="ECO:0007669"/>
    <property type="project" value="TreeGrafter"/>
</dbReference>
<dbReference type="FunFam" id="3.40.50.300:FF:001421">
    <property type="entry name" value="ATP-dependent DNA helicase"/>
    <property type="match status" value="1"/>
</dbReference>
<sequence>MEDHDFKLEKARLLSLALEFGFDERLAKKSLDRLISLYGDDGRDFITVEHCGDDFLVALAETMEDSEDWDDDLQVVESEACGALNNMLDKNALPNTRSNSNTNVGNCINVIDDSPKRKKQTNLMELDSSSDEESLDVWISKKKGNFSTLSSRQDQSSRVGCRSSVTEGSISGQKQFFSTSMGGNGTLSYDELQALDDVELANVVIFGNRSFRALQRQACKASLAKRDCFILMPTGGGKSLCYQLPATLKRGVTLVISPLLSLIQDQIVTLNLKFGIPATFLNSQQTASQAAAVLHELRQLLYVTPERVAGNQSFLEVLKCLHRKGQLAGFAVDEAHCVRFALFLVYTTEIWVIIDDYRGLGCLKQHFPNIPVTALTATATHSVREDILKALRIPNALVLKTSFDRPNLKYEVIGKAKDSLKQLGQLLQDRFKNQCGIVYCLSKNECAEVSNFLNEKCKIKTVYYHAGLASQQRVTVQKKWFDGEVQIVCATIAFGMGIDKPDVRFVVHNTMSKSIESYYQESGRAGRDNCSAVCIALYQKKDFSRVVCMLRNGQGCKSQSFKTAMAQAQKMRQYCELKDECRRKILLEHFGESFDRKACKNGSNPCDNCLRTS</sequence>
<dbReference type="InterPro" id="IPR004589">
    <property type="entry name" value="DNA_helicase_ATP-dep_RecQ"/>
</dbReference>
<keyword evidence="4 11" id="KW-0378">Hydrolase</keyword>
<dbReference type="GO" id="GO:0003677">
    <property type="term" value="F:DNA binding"/>
    <property type="evidence" value="ECO:0007669"/>
    <property type="project" value="UniProtKB-KW"/>
</dbReference>
<evidence type="ECO:0000256" key="11">
    <source>
        <dbReference type="RuleBase" id="RU364117"/>
    </source>
</evidence>
<proteinExistence type="inferred from homology"/>
<dbReference type="GO" id="GO:0043138">
    <property type="term" value="F:3'-5' DNA helicase activity"/>
    <property type="evidence" value="ECO:0007669"/>
    <property type="project" value="UniProtKB-EC"/>
</dbReference>
<dbReference type="EMBL" id="JABEZV010000007">
    <property type="protein sequence ID" value="MBA0716481.1"/>
    <property type="molecule type" value="Genomic_DNA"/>
</dbReference>
<organism evidence="14 15">
    <name type="scientific">Gossypium laxum</name>
    <dbReference type="NCBI Taxonomy" id="34288"/>
    <lineage>
        <taxon>Eukaryota</taxon>
        <taxon>Viridiplantae</taxon>
        <taxon>Streptophyta</taxon>
        <taxon>Embryophyta</taxon>
        <taxon>Tracheophyta</taxon>
        <taxon>Spermatophyta</taxon>
        <taxon>Magnoliopsida</taxon>
        <taxon>eudicotyledons</taxon>
        <taxon>Gunneridae</taxon>
        <taxon>Pentapetalae</taxon>
        <taxon>rosids</taxon>
        <taxon>malvids</taxon>
        <taxon>Malvales</taxon>
        <taxon>Malvaceae</taxon>
        <taxon>Malvoideae</taxon>
        <taxon>Gossypium</taxon>
    </lineage>
</organism>
<dbReference type="GO" id="GO:0000724">
    <property type="term" value="P:double-strand break repair via homologous recombination"/>
    <property type="evidence" value="ECO:0007669"/>
    <property type="project" value="TreeGrafter"/>
</dbReference>
<protein>
    <recommendedName>
        <fullName evidence="11">ATP-dependent DNA helicase</fullName>
        <ecNumber evidence="11">5.6.2.4</ecNumber>
    </recommendedName>
</protein>
<dbReference type="GO" id="GO:0005634">
    <property type="term" value="C:nucleus"/>
    <property type="evidence" value="ECO:0007669"/>
    <property type="project" value="UniProtKB-SubCell"/>
</dbReference>
<evidence type="ECO:0000256" key="7">
    <source>
        <dbReference type="ARBA" id="ARBA00023125"/>
    </source>
</evidence>
<dbReference type="SUPFAM" id="SSF52540">
    <property type="entry name" value="P-loop containing nucleoside triphosphate hydrolases"/>
    <property type="match status" value="2"/>
</dbReference>
<accession>A0A7J8ZXF4</accession>